<evidence type="ECO:0000313" key="2">
    <source>
        <dbReference type="Proteomes" id="UP000091857"/>
    </source>
</evidence>
<proteinExistence type="predicted"/>
<reference evidence="2" key="1">
    <citation type="journal article" date="2016" name="Nat. Biotechnol.">
        <title>Sequencing wild and cultivated cassava and related species reveals extensive interspecific hybridization and genetic diversity.</title>
        <authorList>
            <person name="Bredeson J.V."/>
            <person name="Lyons J.B."/>
            <person name="Prochnik S.E."/>
            <person name="Wu G.A."/>
            <person name="Ha C.M."/>
            <person name="Edsinger-Gonzales E."/>
            <person name="Grimwood J."/>
            <person name="Schmutz J."/>
            <person name="Rabbi I.Y."/>
            <person name="Egesi C."/>
            <person name="Nauluvula P."/>
            <person name="Lebot V."/>
            <person name="Ndunguru J."/>
            <person name="Mkamilo G."/>
            <person name="Bart R.S."/>
            <person name="Setter T.L."/>
            <person name="Gleadow R.M."/>
            <person name="Kulakow P."/>
            <person name="Ferguson M.E."/>
            <person name="Rounsley S."/>
            <person name="Rokhsar D.S."/>
        </authorList>
    </citation>
    <scope>NUCLEOTIDE SEQUENCE [LARGE SCALE GENOMIC DNA]</scope>
    <source>
        <strain evidence="2">cv. AM560-2</strain>
    </source>
</reference>
<dbReference type="EMBL" id="CM004391">
    <property type="protein sequence ID" value="KAG8653739.1"/>
    <property type="molecule type" value="Genomic_DNA"/>
</dbReference>
<sequence length="1086" mass="122575">MRIICWNCRGVGNPQAVNAMVDIIQYYKPSILFLMETKANGVRMEQIKSLLRFSHCFFVDCVGIGGALSLMWKDDVKLAITGYCSNFIDSTIGDGSDCWRFTGFYGCPDPESGRRRTSWNLLRALADRSQLPWLCSGDYNDIADPLEKVGGPLHCISLINGFRNALADANLNDIQSVGSFLSYTYREGTVQCSKERLDRACSNATWDAHFPDAISSNLVAYPGITASVSNHTPLLIETVGTQDAFLQYFSGLFSNSPTDFAELLPLVQPRIGAEDNVELLADFTDEEFHSALFQMDPNKAPGLDGLNLAFFQKYWPIIGVDVCNIYRLWLAQGNIPSEISSALIVLILKCVNPVDVKDFRPIALCNVIYKILSKALANRLKRTNYDNFIVAFETMHGLKLQNRGSVGSCALKIDIAKAYDRVEWSYLFAMLSALGFSDTWVGWMHMCFSNMSYYIAVNGAEIGPVVPSRGLSLLIQDSENRGLLHGCCAKVGCPPVSHIFFTDDSLLFFDGTVGEAIRIKQILGVYKKASGQAVNFDKSGIMFSPCVSEENRLTISGILDVHLPLGSGNYLGDRIWKRISSWSNRFLSRAGREVLIKFVLQAIPTYCMNVFLLPVFTCRQLHVMMNKFWWGGCREDGRGMNWLSWDRMCGRKSEGGMGFWDLASFNTALLGKQGWRLLVDTNSLLYRVLKAKYFPNGNFLSARLGSNYSFVWKSILSSQQVLQRGVFVVNCHWIPRDIGFMPLDESIFVPEAMRVCDLFVEGELHWDVEKLMNIFSVVDMRAILTIPLPLFPKPDKLIWHLHKKGVYSVKSAYFCALELSGRTGLLGYNDGWNRLWSLDRACRGVLPTRDILLRRLWRLVGFSTAVDFPIFMDFFIHIYNTFSRERTARMAIHAWKLWHARNERLWVNKVLSPSEVHHAASSYFNDYVASLVARPRTLSHPSVPRVLLLVEATTLEVDWIAFIDCAVFASADLFGFAAVFEDLEGFFFIAISGFYEGGGQPAGCIFTDNQSLTLAIRSPLDDFSEFGLVVSDCKDAMRSHGNIHVRWIRRSENRAAHLLARESIHHGRFKIWINIPDCLLDYYSTR</sequence>
<name>A0ACB7HP44_MANES</name>
<gene>
    <name evidence="1" type="ORF">MANES_05G055002v8</name>
</gene>
<organism evidence="1 2">
    <name type="scientific">Manihot esculenta</name>
    <name type="common">Cassava</name>
    <name type="synonym">Jatropha manihot</name>
    <dbReference type="NCBI Taxonomy" id="3983"/>
    <lineage>
        <taxon>Eukaryota</taxon>
        <taxon>Viridiplantae</taxon>
        <taxon>Streptophyta</taxon>
        <taxon>Embryophyta</taxon>
        <taxon>Tracheophyta</taxon>
        <taxon>Spermatophyta</taxon>
        <taxon>Magnoliopsida</taxon>
        <taxon>eudicotyledons</taxon>
        <taxon>Gunneridae</taxon>
        <taxon>Pentapetalae</taxon>
        <taxon>rosids</taxon>
        <taxon>fabids</taxon>
        <taxon>Malpighiales</taxon>
        <taxon>Euphorbiaceae</taxon>
        <taxon>Crotonoideae</taxon>
        <taxon>Manihoteae</taxon>
        <taxon>Manihot</taxon>
    </lineage>
</organism>
<comment type="caution">
    <text evidence="1">The sequence shown here is derived from an EMBL/GenBank/DDBJ whole genome shotgun (WGS) entry which is preliminary data.</text>
</comment>
<accession>A0ACB7HP44</accession>
<dbReference type="Proteomes" id="UP000091857">
    <property type="component" value="Chromosome 5"/>
</dbReference>
<evidence type="ECO:0000313" key="1">
    <source>
        <dbReference type="EMBL" id="KAG8653739.1"/>
    </source>
</evidence>
<keyword evidence="2" id="KW-1185">Reference proteome</keyword>
<protein>
    <submittedName>
        <fullName evidence="1">Uncharacterized protein</fullName>
    </submittedName>
</protein>